<feature type="domain" description="ABC transporter" evidence="9">
    <location>
        <begin position="256"/>
        <end position="511"/>
    </location>
</feature>
<keyword evidence="5" id="KW-0547">Nucleotide-binding</keyword>
<dbReference type="PROSITE" id="PS00211">
    <property type="entry name" value="ABC_TRANSPORTER_1"/>
    <property type="match status" value="1"/>
</dbReference>
<keyword evidence="6 10" id="KW-0067">ATP-binding</keyword>
<dbReference type="EMBL" id="VBAK01000055">
    <property type="protein sequence ID" value="TMI92623.1"/>
    <property type="molecule type" value="Genomic_DNA"/>
</dbReference>
<dbReference type="InterPro" id="IPR017871">
    <property type="entry name" value="ABC_transporter-like_CS"/>
</dbReference>
<evidence type="ECO:0000256" key="1">
    <source>
        <dbReference type="ARBA" id="ARBA00004202"/>
    </source>
</evidence>
<keyword evidence="4" id="KW-0677">Repeat</keyword>
<dbReference type="FunFam" id="3.40.50.300:FF:000127">
    <property type="entry name" value="Ribose import ATP-binding protein RbsA"/>
    <property type="match status" value="1"/>
</dbReference>
<name>A0A537KA23_9BACT</name>
<evidence type="ECO:0000256" key="8">
    <source>
        <dbReference type="ARBA" id="ARBA00023136"/>
    </source>
</evidence>
<keyword evidence="3" id="KW-1003">Cell membrane</keyword>
<organism evidence="10 11">
    <name type="scientific">Candidatus Segetimicrobium genomatis</name>
    <dbReference type="NCBI Taxonomy" id="2569760"/>
    <lineage>
        <taxon>Bacteria</taxon>
        <taxon>Bacillati</taxon>
        <taxon>Candidatus Sysuimicrobiota</taxon>
        <taxon>Candidatus Sysuimicrobiia</taxon>
        <taxon>Candidatus Sysuimicrobiales</taxon>
        <taxon>Candidatus Segetimicrobiaceae</taxon>
        <taxon>Candidatus Segetimicrobium</taxon>
    </lineage>
</organism>
<dbReference type="SUPFAM" id="SSF52540">
    <property type="entry name" value="P-loop containing nucleoside triphosphate hydrolases"/>
    <property type="match status" value="2"/>
</dbReference>
<evidence type="ECO:0000313" key="11">
    <source>
        <dbReference type="Proteomes" id="UP000318509"/>
    </source>
</evidence>
<evidence type="ECO:0000256" key="2">
    <source>
        <dbReference type="ARBA" id="ARBA00022448"/>
    </source>
</evidence>
<dbReference type="PROSITE" id="PS50893">
    <property type="entry name" value="ABC_TRANSPORTER_2"/>
    <property type="match status" value="2"/>
</dbReference>
<reference evidence="10 11" key="1">
    <citation type="journal article" date="2019" name="Nat. Microbiol.">
        <title>Mediterranean grassland soil C-N compound turnover is dependent on rainfall and depth, and is mediated by genomically divergent microorganisms.</title>
        <authorList>
            <person name="Diamond S."/>
            <person name="Andeer P.F."/>
            <person name="Li Z."/>
            <person name="Crits-Christoph A."/>
            <person name="Burstein D."/>
            <person name="Anantharaman K."/>
            <person name="Lane K.R."/>
            <person name="Thomas B.C."/>
            <person name="Pan C."/>
            <person name="Northen T.R."/>
            <person name="Banfield J.F."/>
        </authorList>
    </citation>
    <scope>NUCLEOTIDE SEQUENCE [LARGE SCALE GENOMIC DNA]</scope>
    <source>
        <strain evidence="10">NP_3</strain>
    </source>
</reference>
<dbReference type="GO" id="GO:0016887">
    <property type="term" value="F:ATP hydrolysis activity"/>
    <property type="evidence" value="ECO:0007669"/>
    <property type="project" value="InterPro"/>
</dbReference>
<dbReference type="PANTHER" id="PTHR43790">
    <property type="entry name" value="CARBOHYDRATE TRANSPORT ATP-BINDING PROTEIN MG119-RELATED"/>
    <property type="match status" value="1"/>
</dbReference>
<accession>A0A537KA23</accession>
<keyword evidence="2" id="KW-0813">Transport</keyword>
<dbReference type="PANTHER" id="PTHR43790:SF9">
    <property type="entry name" value="GALACTOFURANOSE TRANSPORTER ATP-BINDING PROTEIN YTFR"/>
    <property type="match status" value="1"/>
</dbReference>
<evidence type="ECO:0000256" key="5">
    <source>
        <dbReference type="ARBA" id="ARBA00022741"/>
    </source>
</evidence>
<dbReference type="Pfam" id="PF00005">
    <property type="entry name" value="ABC_tran"/>
    <property type="match status" value="2"/>
</dbReference>
<dbReference type="InterPro" id="IPR003439">
    <property type="entry name" value="ABC_transporter-like_ATP-bd"/>
</dbReference>
<evidence type="ECO:0000256" key="7">
    <source>
        <dbReference type="ARBA" id="ARBA00022967"/>
    </source>
</evidence>
<proteinExistence type="predicted"/>
<keyword evidence="8" id="KW-0472">Membrane</keyword>
<dbReference type="CDD" id="cd03215">
    <property type="entry name" value="ABC_Carb_Monos_II"/>
    <property type="match status" value="1"/>
</dbReference>
<dbReference type="InterPro" id="IPR027417">
    <property type="entry name" value="P-loop_NTPase"/>
</dbReference>
<comment type="caution">
    <text evidence="10">The sequence shown here is derived from an EMBL/GenBank/DDBJ whole genome shotgun (WGS) entry which is preliminary data.</text>
</comment>
<evidence type="ECO:0000256" key="4">
    <source>
        <dbReference type="ARBA" id="ARBA00022737"/>
    </source>
</evidence>
<dbReference type="AlphaFoldDB" id="A0A537KA23"/>
<dbReference type="GO" id="GO:0005524">
    <property type="term" value="F:ATP binding"/>
    <property type="evidence" value="ECO:0007669"/>
    <property type="project" value="UniProtKB-KW"/>
</dbReference>
<dbReference type="GO" id="GO:0005886">
    <property type="term" value="C:plasma membrane"/>
    <property type="evidence" value="ECO:0007669"/>
    <property type="project" value="UniProtKB-SubCell"/>
</dbReference>
<evidence type="ECO:0000256" key="6">
    <source>
        <dbReference type="ARBA" id="ARBA00022840"/>
    </source>
</evidence>
<dbReference type="CDD" id="cd03216">
    <property type="entry name" value="ABC_Carb_Monos_I"/>
    <property type="match status" value="1"/>
</dbReference>
<dbReference type="Gene3D" id="3.40.50.300">
    <property type="entry name" value="P-loop containing nucleotide triphosphate hydrolases"/>
    <property type="match status" value="2"/>
</dbReference>
<feature type="domain" description="ABC transporter" evidence="9">
    <location>
        <begin position="21"/>
        <end position="257"/>
    </location>
</feature>
<dbReference type="InterPro" id="IPR050107">
    <property type="entry name" value="ABC_carbohydrate_import_ATPase"/>
</dbReference>
<dbReference type="InterPro" id="IPR003593">
    <property type="entry name" value="AAA+_ATPase"/>
</dbReference>
<gene>
    <name evidence="10" type="ORF">E6H00_02475</name>
</gene>
<dbReference type="Proteomes" id="UP000318509">
    <property type="component" value="Unassembled WGS sequence"/>
</dbReference>
<sequence>MAAAGAPPTEAKAAPAAEPILRMRRIVKEFPGVQALAGVDLDVLPGEVHAVVGENGAGKSTLIRILGGVHRPDGGEILLRGQPVAIPTPRRARELGIAVIHQELNQVGPLSAAENLFLGDEPRRWRWFMDWDVLRARAGALLDALGVPVDPRARVDLLSVAERQTVEIARALSLKADILVMDEPTAALTLEEVDRLFTIIGELRARGVSVIYISHRLEEIFRVADRITVLRDGHYIGTYAAGEIDMDGLIQRMVGRRLTEKYPKAPISSGPPRLAVRGLTAEGLFWDVSFAAHGGEILGIAGLVGSGKIEVAHAIFGMIPLDRGEIDVEGRRAAIRSPAEAIALGIGLVPEDRKTLGLVLAMSVRDNVTLPSMGRISVGGVVRRDKERALVEEAIRRLDIRARGGDQAVRDLSGGNQQKVVVARWLEAGATILLLCEPTQGIDVGAKVEMYRLMVELARAGVAVVMISSEMPEVLGMSDRILVMHEGRVTAEFTRGEATQEKILASASGRPDRGAAGR</sequence>
<comment type="subcellular location">
    <subcellularLocation>
        <location evidence="1">Cell membrane</location>
        <topology evidence="1">Peripheral membrane protein</topology>
    </subcellularLocation>
</comment>
<keyword evidence="7" id="KW-1278">Translocase</keyword>
<evidence type="ECO:0000259" key="9">
    <source>
        <dbReference type="PROSITE" id="PS50893"/>
    </source>
</evidence>
<evidence type="ECO:0000256" key="3">
    <source>
        <dbReference type="ARBA" id="ARBA00022475"/>
    </source>
</evidence>
<evidence type="ECO:0000313" key="10">
    <source>
        <dbReference type="EMBL" id="TMI92623.1"/>
    </source>
</evidence>
<dbReference type="SMART" id="SM00382">
    <property type="entry name" value="AAA"/>
    <property type="match status" value="2"/>
</dbReference>
<protein>
    <submittedName>
        <fullName evidence="10">Sugar ABC transporter ATP-binding protein</fullName>
    </submittedName>
</protein>